<dbReference type="HOGENOM" id="CLU_3089043_0_0_1"/>
<evidence type="ECO:0000313" key="1">
    <source>
        <dbReference type="EMBL" id="KIO25759.1"/>
    </source>
</evidence>
<sequence length="52" mass="5921">MFLLVLGVPRSKWDPNLAPSPRRFLLQLNHNAPSPYVSGEHLALQKDVRRGK</sequence>
<name>A0A0C3QIG7_9AGAM</name>
<reference evidence="1 2" key="1">
    <citation type="submission" date="2014-04" db="EMBL/GenBank/DDBJ databases">
        <authorList>
            <consortium name="DOE Joint Genome Institute"/>
            <person name="Kuo A."/>
            <person name="Girlanda M."/>
            <person name="Perotto S."/>
            <person name="Kohler A."/>
            <person name="Nagy L.G."/>
            <person name="Floudas D."/>
            <person name="Copeland A."/>
            <person name="Barry K.W."/>
            <person name="Cichocki N."/>
            <person name="Veneault-Fourrey C."/>
            <person name="LaButti K."/>
            <person name="Lindquist E.A."/>
            <person name="Lipzen A."/>
            <person name="Lundell T."/>
            <person name="Morin E."/>
            <person name="Murat C."/>
            <person name="Sun H."/>
            <person name="Tunlid A."/>
            <person name="Henrissat B."/>
            <person name="Grigoriev I.V."/>
            <person name="Hibbett D.S."/>
            <person name="Martin F."/>
            <person name="Nordberg H.P."/>
            <person name="Cantor M.N."/>
            <person name="Hua S.X."/>
        </authorList>
    </citation>
    <scope>NUCLEOTIDE SEQUENCE [LARGE SCALE GENOMIC DNA]</scope>
    <source>
        <strain evidence="1 2">MUT 4182</strain>
    </source>
</reference>
<proteinExistence type="predicted"/>
<protein>
    <submittedName>
        <fullName evidence="1">Uncharacterized protein</fullName>
    </submittedName>
</protein>
<keyword evidence="2" id="KW-1185">Reference proteome</keyword>
<gene>
    <name evidence="1" type="ORF">M407DRAFT_243965</name>
</gene>
<dbReference type="Proteomes" id="UP000054248">
    <property type="component" value="Unassembled WGS sequence"/>
</dbReference>
<evidence type="ECO:0000313" key="2">
    <source>
        <dbReference type="Proteomes" id="UP000054248"/>
    </source>
</evidence>
<organism evidence="1 2">
    <name type="scientific">Tulasnella calospora MUT 4182</name>
    <dbReference type="NCBI Taxonomy" id="1051891"/>
    <lineage>
        <taxon>Eukaryota</taxon>
        <taxon>Fungi</taxon>
        <taxon>Dikarya</taxon>
        <taxon>Basidiomycota</taxon>
        <taxon>Agaricomycotina</taxon>
        <taxon>Agaricomycetes</taxon>
        <taxon>Cantharellales</taxon>
        <taxon>Tulasnellaceae</taxon>
        <taxon>Tulasnella</taxon>
    </lineage>
</organism>
<dbReference type="AlphaFoldDB" id="A0A0C3QIG7"/>
<reference evidence="2" key="2">
    <citation type="submission" date="2015-01" db="EMBL/GenBank/DDBJ databases">
        <title>Evolutionary Origins and Diversification of the Mycorrhizal Mutualists.</title>
        <authorList>
            <consortium name="DOE Joint Genome Institute"/>
            <consortium name="Mycorrhizal Genomics Consortium"/>
            <person name="Kohler A."/>
            <person name="Kuo A."/>
            <person name="Nagy L.G."/>
            <person name="Floudas D."/>
            <person name="Copeland A."/>
            <person name="Barry K.W."/>
            <person name="Cichocki N."/>
            <person name="Veneault-Fourrey C."/>
            <person name="LaButti K."/>
            <person name="Lindquist E.A."/>
            <person name="Lipzen A."/>
            <person name="Lundell T."/>
            <person name="Morin E."/>
            <person name="Murat C."/>
            <person name="Riley R."/>
            <person name="Ohm R."/>
            <person name="Sun H."/>
            <person name="Tunlid A."/>
            <person name="Henrissat B."/>
            <person name="Grigoriev I.V."/>
            <person name="Hibbett D.S."/>
            <person name="Martin F."/>
        </authorList>
    </citation>
    <scope>NUCLEOTIDE SEQUENCE [LARGE SCALE GENOMIC DNA]</scope>
    <source>
        <strain evidence="2">MUT 4182</strain>
    </source>
</reference>
<accession>A0A0C3QIG7</accession>
<dbReference type="EMBL" id="KN823036">
    <property type="protein sequence ID" value="KIO25759.1"/>
    <property type="molecule type" value="Genomic_DNA"/>
</dbReference>